<dbReference type="GO" id="GO:0016836">
    <property type="term" value="F:hydro-lyase activity"/>
    <property type="evidence" value="ECO:0007669"/>
    <property type="project" value="InterPro"/>
</dbReference>
<dbReference type="HAMAP" id="MF_00960">
    <property type="entry name" value="ADH_synthase"/>
    <property type="match status" value="1"/>
</dbReference>
<protein>
    <recommendedName>
        <fullName evidence="5 6">2-amino-3,7-dideoxy-D-threo-hept-6-ulosonate synthase</fullName>
        <shortName evidence="5">ADH synthase</shortName>
        <shortName evidence="5">ADHS</shortName>
        <shortName evidence="5">ADTH synthase</shortName>
        <ecNumber evidence="5 6">2.2.1.10</ecNumber>
    </recommendedName>
</protein>
<evidence type="ECO:0000256" key="4">
    <source>
        <dbReference type="ARBA" id="ARBA00023270"/>
    </source>
</evidence>
<dbReference type="InterPro" id="IPR041720">
    <property type="entry name" value="FbaB-like"/>
</dbReference>
<dbReference type="SMART" id="SM01133">
    <property type="entry name" value="DeoC"/>
    <property type="match status" value="1"/>
</dbReference>
<dbReference type="RefSeq" id="WP_013683840.1">
    <property type="nucleotide sequence ID" value="NC_015320.1"/>
</dbReference>
<feature type="active site" description="Schiff-base intermediate with dihydroxyacetone-P" evidence="7">
    <location>
        <position position="177"/>
    </location>
</feature>
<comment type="similarity">
    <text evidence="5">Belongs to the DeoC/FbaB aldolase family. ADHS subfamily.</text>
</comment>
<dbReference type="OrthoDB" id="50091at2157"/>
<evidence type="ECO:0000313" key="8">
    <source>
        <dbReference type="EMBL" id="AEA47176.1"/>
    </source>
</evidence>
<dbReference type="Proteomes" id="UP000008136">
    <property type="component" value="Chromosome"/>
</dbReference>
<dbReference type="GO" id="GO:0016744">
    <property type="term" value="F:transketolase or transaldolase activity"/>
    <property type="evidence" value="ECO:0007669"/>
    <property type="project" value="UniProtKB-UniRule"/>
</dbReference>
<dbReference type="AlphaFoldDB" id="F2KMH9"/>
<dbReference type="NCBIfam" id="TIGR01949">
    <property type="entry name" value="ADH_synth"/>
    <property type="match status" value="1"/>
</dbReference>
<dbReference type="GO" id="GO:0009073">
    <property type="term" value="P:aromatic amino acid family biosynthetic process"/>
    <property type="evidence" value="ECO:0007669"/>
    <property type="project" value="UniProtKB-UniRule"/>
</dbReference>
<evidence type="ECO:0000256" key="2">
    <source>
        <dbReference type="ARBA" id="ARBA00022679"/>
    </source>
</evidence>
<dbReference type="NCBIfam" id="NF005556">
    <property type="entry name" value="PRK07226.1"/>
    <property type="match status" value="1"/>
</dbReference>
<keyword evidence="4 5" id="KW-0704">Schiff base</keyword>
<sequence length="266" mass="28161">MSEIGKRVRIERILDRNSGNTVIVPMDHGLSMGPIDGIVDMPKTINAVAEGGANAVVIHKGIVPFGHRGYGRDVGLIVHMSGSTSLSPDPNEKVLVCTVEEAIKLGADAVSVHINIGSKTEAEQLAKLGEVSRACKEWGMPLLAMMYPRGDGINQFDEKAVALAARAGAELGADIVKTNFTGSVESFKRVTAGCPVPVVVAGGPKMKSEEDILKMVEMAMEGGARGVAIGRNIFQAEDPTKMTKAIAMIVHENASAKDALEFLRSE</sequence>
<evidence type="ECO:0000256" key="5">
    <source>
        <dbReference type="HAMAP-Rule" id="MF_00960"/>
    </source>
</evidence>
<dbReference type="GO" id="GO:0004332">
    <property type="term" value="F:fructose-bisphosphate aldolase activity"/>
    <property type="evidence" value="ECO:0007669"/>
    <property type="project" value="InterPro"/>
</dbReference>
<comment type="function">
    <text evidence="5">Catalyzes a transaldol reaction between 6-deoxy-5-ketofructose 1-phosphate (DKFP) and L-aspartate semialdehyde (ASA) with an elimination of hydroxypyruvaldehyde phosphate to yield 2-amino-3,7-dideoxy-D-threo-hept-6-ulosonate (ADH). Plays a key role in an alternative pathway of the biosynthesis of 3-dehydroquinate (DHQ), which is involved in the canonical pathway for the biosynthesis of aromatic amino acids.</text>
</comment>
<evidence type="ECO:0000313" key="9">
    <source>
        <dbReference type="Proteomes" id="UP000008136"/>
    </source>
</evidence>
<evidence type="ECO:0000256" key="6">
    <source>
        <dbReference type="NCBIfam" id="TIGR01949"/>
    </source>
</evidence>
<keyword evidence="3 5" id="KW-0057">Aromatic amino acid biosynthesis</keyword>
<dbReference type="PANTHER" id="PTHR47916:SF1">
    <property type="entry name" value="3-HYDROXY-5-PHOSPHONOOXYPENTANE-2,4-DIONE THIOLASE"/>
    <property type="match status" value="1"/>
</dbReference>
<dbReference type="EMBL" id="CP002588">
    <property type="protein sequence ID" value="AEA47176.1"/>
    <property type="molecule type" value="Genomic_DNA"/>
</dbReference>
<dbReference type="Gene3D" id="3.20.20.70">
    <property type="entry name" value="Aldolase class I"/>
    <property type="match status" value="1"/>
</dbReference>
<dbReference type="InterPro" id="IPR002915">
    <property type="entry name" value="DeoC/FbaB/LacD_aldolase"/>
</dbReference>
<evidence type="ECO:0000256" key="7">
    <source>
        <dbReference type="PIRSR" id="PIRSR038992-1"/>
    </source>
</evidence>
<comment type="catalytic activity">
    <reaction evidence="5">
        <text>1-deoxy-D-threo-hexo-2,5-diulose 6-phosphate + L-aspartate 4-semialdehyde = 2,3-dioxopropyl phosphate + 2-amino-2,3,7-trideoxy-D-lyxo-hept-6-ulosonate</text>
        <dbReference type="Rhea" id="RHEA:25952"/>
        <dbReference type="ChEBI" id="CHEBI:58859"/>
        <dbReference type="ChEBI" id="CHEBI:58860"/>
        <dbReference type="ChEBI" id="CHEBI:58861"/>
        <dbReference type="ChEBI" id="CHEBI:537519"/>
        <dbReference type="EC" id="2.2.1.10"/>
    </reaction>
</comment>
<keyword evidence="9" id="KW-1185">Reference proteome</keyword>
<dbReference type="EC" id="2.2.1.10" evidence="5 6"/>
<reference evidence="8 9" key="1">
    <citation type="submission" date="2011-03" db="EMBL/GenBank/DDBJ databases">
        <title>The complete genome of Archaeoglobus veneficus SNP6.</title>
        <authorList>
            <consortium name="US DOE Joint Genome Institute (JGI-PGF)"/>
            <person name="Lucas S."/>
            <person name="Copeland A."/>
            <person name="Lapidus A."/>
            <person name="Bruce D."/>
            <person name="Goodwin L."/>
            <person name="Pitluck S."/>
            <person name="Kyrpides N."/>
            <person name="Mavromatis K."/>
            <person name="Pagani I."/>
            <person name="Ivanova N."/>
            <person name="Mikhailova N."/>
            <person name="Lu M."/>
            <person name="Detter J.C."/>
            <person name="Tapia R."/>
            <person name="Han C."/>
            <person name="Land M."/>
            <person name="Hauser L."/>
            <person name="Markowitz V."/>
            <person name="Cheng J.-F."/>
            <person name="Hugenholtz P."/>
            <person name="Woyke T."/>
            <person name="Wu D."/>
            <person name="Spring S."/>
            <person name="Brambilla E."/>
            <person name="Klenk H.-P."/>
            <person name="Eisen J.A."/>
        </authorList>
    </citation>
    <scope>NUCLEOTIDE SEQUENCE [LARGE SCALE GENOMIC DNA]</scope>
    <source>
        <strain>SNP6</strain>
    </source>
</reference>
<dbReference type="InterPro" id="IPR013785">
    <property type="entry name" value="Aldolase_TIM"/>
</dbReference>
<dbReference type="CDD" id="cd00958">
    <property type="entry name" value="DhnA"/>
    <property type="match status" value="1"/>
</dbReference>
<feature type="active site" description="Proton donor" evidence="5 7">
    <location>
        <position position="147"/>
    </location>
</feature>
<keyword evidence="1 5" id="KW-0028">Amino-acid biosynthesis</keyword>
<dbReference type="PANTHER" id="PTHR47916">
    <property type="entry name" value="FRUCTOSE-BISPHOSPHATE ALDOLASE CLASS 1"/>
    <property type="match status" value="1"/>
</dbReference>
<feature type="active site" description="Proton acceptor" evidence="5">
    <location>
        <position position="27"/>
    </location>
</feature>
<dbReference type="GO" id="GO:0008652">
    <property type="term" value="P:amino acid biosynthetic process"/>
    <property type="evidence" value="ECO:0007669"/>
    <property type="project" value="UniProtKB-KW"/>
</dbReference>
<comment type="caution">
    <text evidence="5">Lacks conserved residue(s) required for the propagation of feature annotation.</text>
</comment>
<evidence type="ECO:0000256" key="1">
    <source>
        <dbReference type="ARBA" id="ARBA00022605"/>
    </source>
</evidence>
<accession>F2KMH9</accession>
<dbReference type="PIRSF" id="PIRSF038992">
    <property type="entry name" value="Aldolase_Ia"/>
    <property type="match status" value="1"/>
</dbReference>
<feature type="binding site" evidence="5">
    <location>
        <begin position="230"/>
        <end position="231"/>
    </location>
    <ligand>
        <name>1-deoxy-D-threo-hexo-2,5-diulose 6-phosphate</name>
        <dbReference type="ChEBI" id="CHEBI:58861"/>
    </ligand>
</feature>
<gene>
    <name evidence="5" type="primary">aroA'</name>
    <name evidence="8" type="ordered locus">Arcve_1168</name>
</gene>
<dbReference type="Pfam" id="PF01791">
    <property type="entry name" value="DeoC"/>
    <property type="match status" value="1"/>
</dbReference>
<dbReference type="STRING" id="693661.Arcve_1168"/>
<keyword evidence="8" id="KW-0456">Lyase</keyword>
<evidence type="ECO:0000256" key="3">
    <source>
        <dbReference type="ARBA" id="ARBA00023141"/>
    </source>
</evidence>
<name>F2KMH9_ARCVS</name>
<dbReference type="SUPFAM" id="SSF51569">
    <property type="entry name" value="Aldolase"/>
    <property type="match status" value="1"/>
</dbReference>
<feature type="binding site" evidence="5">
    <location>
        <begin position="202"/>
        <end position="203"/>
    </location>
    <ligand>
        <name>1-deoxy-D-threo-hexo-2,5-diulose 6-phosphate</name>
        <dbReference type="ChEBI" id="CHEBI:58861"/>
    </ligand>
</feature>
<keyword evidence="2 5" id="KW-0808">Transferase</keyword>
<organism evidence="8 9">
    <name type="scientific">Archaeoglobus veneficus (strain DSM 11195 / SNP6)</name>
    <dbReference type="NCBI Taxonomy" id="693661"/>
    <lineage>
        <taxon>Archaea</taxon>
        <taxon>Methanobacteriati</taxon>
        <taxon>Methanobacteriota</taxon>
        <taxon>Archaeoglobi</taxon>
        <taxon>Archaeoglobales</taxon>
        <taxon>Archaeoglobaceae</taxon>
        <taxon>Archaeoglobus</taxon>
    </lineage>
</organism>
<feature type="binding site" evidence="5">
    <location>
        <begin position="147"/>
        <end position="149"/>
    </location>
    <ligand>
        <name>1-deoxy-D-threo-hexo-2,5-diulose 6-phosphate</name>
        <dbReference type="ChEBI" id="CHEBI:58861"/>
    </ligand>
</feature>
<proteinExistence type="inferred from homology"/>
<comment type="subunit">
    <text evidence="5">Homodecamer.</text>
</comment>
<dbReference type="HOGENOM" id="CLU_057069_2_0_2"/>
<dbReference type="GeneID" id="10394285"/>
<dbReference type="eggNOG" id="arCOG04044">
    <property type="taxonomic scope" value="Archaea"/>
</dbReference>
<dbReference type="InterPro" id="IPR010210">
    <property type="entry name" value="ADH_synthase"/>
</dbReference>
<dbReference type="KEGG" id="ave:Arcve_1168"/>
<dbReference type="InterPro" id="IPR050456">
    <property type="entry name" value="DeoC/FbaB_aldolase"/>
</dbReference>
<feature type="active site" description="Schiff-base intermediate with substrate" evidence="5">
    <location>
        <position position="177"/>
    </location>
</feature>